<evidence type="ECO:0000313" key="1">
    <source>
        <dbReference type="EMBL" id="BCS98279.1"/>
    </source>
</evidence>
<organism evidence="1 2">
    <name type="scientific">Desulfoluna limicola</name>
    <dbReference type="NCBI Taxonomy" id="2810562"/>
    <lineage>
        <taxon>Bacteria</taxon>
        <taxon>Pseudomonadati</taxon>
        <taxon>Thermodesulfobacteriota</taxon>
        <taxon>Desulfobacteria</taxon>
        <taxon>Desulfobacterales</taxon>
        <taxon>Desulfolunaceae</taxon>
        <taxon>Desulfoluna</taxon>
    </lineage>
</organism>
<sequence>MGGGVTISLNIASGSQCEGLEKRGSRALANRLQDGMAEWLRGGGAVSGLGGGFFLGAGPVEDNHHPALAEKGCVGGI</sequence>
<reference evidence="1 2" key="1">
    <citation type="submission" date="2021-02" db="EMBL/GenBank/DDBJ databases">
        <title>Complete genome of Desulfoluna sp. strain ASN36.</title>
        <authorList>
            <person name="Takahashi A."/>
            <person name="Kojima H."/>
            <person name="Fukui M."/>
        </authorList>
    </citation>
    <scope>NUCLEOTIDE SEQUENCE [LARGE SCALE GENOMIC DNA]</scope>
    <source>
        <strain evidence="1 2">ASN36</strain>
    </source>
</reference>
<dbReference type="Proteomes" id="UP001320148">
    <property type="component" value="Chromosome"/>
</dbReference>
<accession>A0ABN6F7S8</accession>
<keyword evidence="2" id="KW-1185">Reference proteome</keyword>
<protein>
    <submittedName>
        <fullName evidence="1">Uncharacterized protein</fullName>
    </submittedName>
</protein>
<dbReference type="EMBL" id="AP024488">
    <property type="protein sequence ID" value="BCS98279.1"/>
    <property type="molecule type" value="Genomic_DNA"/>
</dbReference>
<gene>
    <name evidence="1" type="ORF">DSLASN_39110</name>
</gene>
<evidence type="ECO:0000313" key="2">
    <source>
        <dbReference type="Proteomes" id="UP001320148"/>
    </source>
</evidence>
<proteinExistence type="predicted"/>
<name>A0ABN6F7S8_9BACT</name>